<dbReference type="SUPFAM" id="SSF53474">
    <property type="entry name" value="alpha/beta-Hydrolases"/>
    <property type="match status" value="1"/>
</dbReference>
<dbReference type="RefSeq" id="WP_147944898.1">
    <property type="nucleotide sequence ID" value="NZ_CP108085.1"/>
</dbReference>
<dbReference type="PANTHER" id="PTHR10272">
    <property type="entry name" value="PLATELET-ACTIVATING FACTOR ACETYLHYDROLASE"/>
    <property type="match status" value="1"/>
</dbReference>
<evidence type="ECO:0000256" key="2">
    <source>
        <dbReference type="ARBA" id="ARBA00022963"/>
    </source>
</evidence>
<reference evidence="4" key="1">
    <citation type="submission" date="2022-10" db="EMBL/GenBank/DDBJ databases">
        <title>The complete genomes of actinobacterial strains from the NBC collection.</title>
        <authorList>
            <person name="Joergensen T.S."/>
            <person name="Alvarez Arevalo M."/>
            <person name="Sterndorff E.B."/>
            <person name="Faurdal D."/>
            <person name="Vuksanovic O."/>
            <person name="Mourched A.-S."/>
            <person name="Charusanti P."/>
            <person name="Shaw S."/>
            <person name="Blin K."/>
            <person name="Weber T."/>
        </authorList>
    </citation>
    <scope>NUCLEOTIDE SEQUENCE</scope>
    <source>
        <strain evidence="4">NBC_00254</strain>
    </source>
</reference>
<gene>
    <name evidence="4" type="ORF">OG913_07750</name>
</gene>
<keyword evidence="2" id="KW-0442">Lipid degradation</keyword>
<organism evidence="4 5">
    <name type="scientific">Microbispora hainanensis</name>
    <dbReference type="NCBI Taxonomy" id="568844"/>
    <lineage>
        <taxon>Bacteria</taxon>
        <taxon>Bacillati</taxon>
        <taxon>Actinomycetota</taxon>
        <taxon>Actinomycetes</taxon>
        <taxon>Streptosporangiales</taxon>
        <taxon>Streptosporangiaceae</taxon>
        <taxon>Microbispora</taxon>
    </lineage>
</organism>
<keyword evidence="1" id="KW-0378">Hydrolase</keyword>
<evidence type="ECO:0000313" key="4">
    <source>
        <dbReference type="EMBL" id="WUP76892.1"/>
    </source>
</evidence>
<name>A0ABZ1SZ62_9ACTN</name>
<dbReference type="Pfam" id="PF07224">
    <property type="entry name" value="Chlorophyllase"/>
    <property type="match status" value="1"/>
</dbReference>
<evidence type="ECO:0000313" key="5">
    <source>
        <dbReference type="Proteomes" id="UP001432011"/>
    </source>
</evidence>
<dbReference type="Proteomes" id="UP001432011">
    <property type="component" value="Chromosome"/>
</dbReference>
<evidence type="ECO:0000256" key="3">
    <source>
        <dbReference type="ARBA" id="ARBA00023098"/>
    </source>
</evidence>
<evidence type="ECO:0000256" key="1">
    <source>
        <dbReference type="ARBA" id="ARBA00022801"/>
    </source>
</evidence>
<dbReference type="Gene3D" id="3.40.50.1820">
    <property type="entry name" value="alpha/beta hydrolase"/>
    <property type="match status" value="1"/>
</dbReference>
<dbReference type="InterPro" id="IPR017395">
    <property type="entry name" value="Chlorophyllase-like"/>
</dbReference>
<dbReference type="EMBL" id="CP108085">
    <property type="protein sequence ID" value="WUP76892.1"/>
    <property type="molecule type" value="Genomic_DNA"/>
</dbReference>
<protein>
    <submittedName>
        <fullName evidence="4">Chlorophyllase</fullName>
    </submittedName>
</protein>
<accession>A0ABZ1SZ62</accession>
<proteinExistence type="predicted"/>
<dbReference type="InterPro" id="IPR029058">
    <property type="entry name" value="AB_hydrolase_fold"/>
</dbReference>
<sequence length="314" mass="33001">MSETTVAVPGLAVGTPSPVIAVRPVVLPAPGRGEDLRVRVSAPATGNELPVIVFSHGFGESMDGYAPLVDFWTAHGFAVIQPTHLDSRTLNLPPDDPRTSLIWRLRVEDLTRVLDGLDFVEAAAPGLAGRLDRSRIAVAGHSWGAQTASMLLGARVLGPEGEPGEDLSDPRITAGVLLAVPGTGGADLTPFAAEHFPFMNPGFAEMTTPALVVAGDHDQSLLSVRGPDWFTDAYVQSPHGKSLLTVFGAEHSLGGISGYNVTETTDENPERVALIQRLTWAYLRTALGVDGSAWPAARAALAAAGDPLGRIESR</sequence>
<keyword evidence="5" id="KW-1185">Reference proteome</keyword>
<keyword evidence="3" id="KW-0443">Lipid metabolism</keyword>
<dbReference type="PANTHER" id="PTHR10272:SF0">
    <property type="entry name" value="PLATELET-ACTIVATING FACTOR ACETYLHYDROLASE"/>
    <property type="match status" value="1"/>
</dbReference>